<evidence type="ECO:0000259" key="7">
    <source>
        <dbReference type="Pfam" id="PF00892"/>
    </source>
</evidence>
<evidence type="ECO:0000256" key="3">
    <source>
        <dbReference type="ARBA" id="ARBA00022989"/>
    </source>
</evidence>
<feature type="transmembrane region" description="Helical" evidence="6">
    <location>
        <begin position="404"/>
        <end position="422"/>
    </location>
</feature>
<sequence length="464" mass="50456">MTSLATCSEAPPPHEPAMKQGADSLHVNTFSGAIRVPSPDPSLLSFEDDGRWGRNVNSLPLSRNPRHVSRSPAPPRPRTLRGRAELFWVKNKGLALVLFSQLFGTLMNVTTRKLELEGNNGRGFHPFHLLFARMSITVVCATVYMWRAKTEHFPFGLKEVRPLLVARGLTGFFGVFGMYYSLLYLPLADATVITFLAPSLACWACSYFINEPFTRMEQIAAFVSLFGVVLIARPLSFFSFLSESKDPVPPANGGSDLVATPTNTTADTLPHFASDYDSVTPAQRAAGVGVAMLGVLGAAGAFTAMRWIGKRAHPLLSVNYFSIWCTIVSLVMMVSLPGVGFLLPSNLKDWMYLIFLGICGFVMQYLLAAGLQYEKSSRATNMVYCQMLFALAFDKLVFGTTPSVLSILGSSLILGSAVYVALHKSDAPEKDNAAVGSAEEEMGLIGGGAERGECESYIQITMKT</sequence>
<dbReference type="EMBL" id="KZ805549">
    <property type="protein sequence ID" value="PVH94121.1"/>
    <property type="molecule type" value="Genomic_DNA"/>
</dbReference>
<feature type="transmembrane region" description="Helical" evidence="6">
    <location>
        <begin position="164"/>
        <end position="184"/>
    </location>
</feature>
<keyword evidence="2 6" id="KW-0812">Transmembrane</keyword>
<feature type="transmembrane region" description="Helical" evidence="6">
    <location>
        <begin position="190"/>
        <end position="209"/>
    </location>
</feature>
<keyword evidence="3 6" id="KW-1133">Transmembrane helix</keyword>
<feature type="transmembrane region" description="Helical" evidence="6">
    <location>
        <begin position="123"/>
        <end position="144"/>
    </location>
</feature>
<feature type="region of interest" description="Disordered" evidence="5">
    <location>
        <begin position="56"/>
        <end position="77"/>
    </location>
</feature>
<feature type="region of interest" description="Disordered" evidence="5">
    <location>
        <begin position="1"/>
        <end position="20"/>
    </location>
</feature>
<keyword evidence="4 6" id="KW-0472">Membrane</keyword>
<keyword evidence="9" id="KW-1185">Reference proteome</keyword>
<dbReference type="AlphaFoldDB" id="A0A2V1D7V3"/>
<evidence type="ECO:0000256" key="4">
    <source>
        <dbReference type="ARBA" id="ARBA00023136"/>
    </source>
</evidence>
<gene>
    <name evidence="8" type="ORF">DM02DRAFT_721428</name>
</gene>
<feature type="domain" description="EamA" evidence="7">
    <location>
        <begin position="108"/>
        <end position="232"/>
    </location>
</feature>
<evidence type="ECO:0000256" key="5">
    <source>
        <dbReference type="SAM" id="MobiDB-lite"/>
    </source>
</evidence>
<evidence type="ECO:0000313" key="9">
    <source>
        <dbReference type="Proteomes" id="UP000244855"/>
    </source>
</evidence>
<dbReference type="SUPFAM" id="SSF103481">
    <property type="entry name" value="Multidrug resistance efflux transporter EmrE"/>
    <property type="match status" value="2"/>
</dbReference>
<name>A0A2V1D7V3_9PLEO</name>
<proteinExistence type="predicted"/>
<organism evidence="8 9">
    <name type="scientific">Periconia macrospinosa</name>
    <dbReference type="NCBI Taxonomy" id="97972"/>
    <lineage>
        <taxon>Eukaryota</taxon>
        <taxon>Fungi</taxon>
        <taxon>Dikarya</taxon>
        <taxon>Ascomycota</taxon>
        <taxon>Pezizomycotina</taxon>
        <taxon>Dothideomycetes</taxon>
        <taxon>Pleosporomycetidae</taxon>
        <taxon>Pleosporales</taxon>
        <taxon>Massarineae</taxon>
        <taxon>Periconiaceae</taxon>
        <taxon>Periconia</taxon>
    </lineage>
</organism>
<dbReference type="Pfam" id="PF00892">
    <property type="entry name" value="EamA"/>
    <property type="match status" value="2"/>
</dbReference>
<evidence type="ECO:0000256" key="1">
    <source>
        <dbReference type="ARBA" id="ARBA00004141"/>
    </source>
</evidence>
<evidence type="ECO:0000313" key="8">
    <source>
        <dbReference type="EMBL" id="PVH94121.1"/>
    </source>
</evidence>
<dbReference type="OrthoDB" id="306876at2759"/>
<evidence type="ECO:0000256" key="2">
    <source>
        <dbReference type="ARBA" id="ARBA00022692"/>
    </source>
</evidence>
<comment type="subcellular location">
    <subcellularLocation>
        <location evidence="1">Membrane</location>
        <topology evidence="1">Multi-pass membrane protein</topology>
    </subcellularLocation>
</comment>
<dbReference type="InterPro" id="IPR037185">
    <property type="entry name" value="EmrE-like"/>
</dbReference>
<feature type="transmembrane region" description="Helical" evidence="6">
    <location>
        <begin position="320"/>
        <end position="344"/>
    </location>
</feature>
<feature type="transmembrane region" description="Helical" evidence="6">
    <location>
        <begin position="350"/>
        <end position="369"/>
    </location>
</feature>
<dbReference type="PANTHER" id="PTHR22911:SF6">
    <property type="entry name" value="SOLUTE CARRIER FAMILY 35 MEMBER G1"/>
    <property type="match status" value="1"/>
</dbReference>
<dbReference type="PANTHER" id="PTHR22911">
    <property type="entry name" value="ACYL-MALONYL CONDENSING ENZYME-RELATED"/>
    <property type="match status" value="1"/>
</dbReference>
<feature type="transmembrane region" description="Helical" evidence="6">
    <location>
        <begin position="285"/>
        <end position="308"/>
    </location>
</feature>
<accession>A0A2V1D7V3</accession>
<feature type="transmembrane region" description="Helical" evidence="6">
    <location>
        <begin position="221"/>
        <end position="241"/>
    </location>
</feature>
<feature type="domain" description="EamA" evidence="7">
    <location>
        <begin position="287"/>
        <end position="420"/>
    </location>
</feature>
<reference evidence="8 9" key="1">
    <citation type="journal article" date="2018" name="Sci. Rep.">
        <title>Comparative genomics provides insights into the lifestyle and reveals functional heterogeneity of dark septate endophytic fungi.</title>
        <authorList>
            <person name="Knapp D.G."/>
            <person name="Nemeth J.B."/>
            <person name="Barry K."/>
            <person name="Hainaut M."/>
            <person name="Henrissat B."/>
            <person name="Johnson J."/>
            <person name="Kuo A."/>
            <person name="Lim J.H.P."/>
            <person name="Lipzen A."/>
            <person name="Nolan M."/>
            <person name="Ohm R.A."/>
            <person name="Tamas L."/>
            <person name="Grigoriev I.V."/>
            <person name="Spatafora J.W."/>
            <person name="Nagy L.G."/>
            <person name="Kovacs G.M."/>
        </authorList>
    </citation>
    <scope>NUCLEOTIDE SEQUENCE [LARGE SCALE GENOMIC DNA]</scope>
    <source>
        <strain evidence="8 9">DSE2036</strain>
    </source>
</reference>
<evidence type="ECO:0000256" key="6">
    <source>
        <dbReference type="SAM" id="Phobius"/>
    </source>
</evidence>
<dbReference type="GO" id="GO:0016020">
    <property type="term" value="C:membrane"/>
    <property type="evidence" value="ECO:0007669"/>
    <property type="project" value="UniProtKB-SubCell"/>
</dbReference>
<dbReference type="Proteomes" id="UP000244855">
    <property type="component" value="Unassembled WGS sequence"/>
</dbReference>
<protein>
    <recommendedName>
        <fullName evidence="7">EamA domain-containing protein</fullName>
    </recommendedName>
</protein>
<dbReference type="InterPro" id="IPR000620">
    <property type="entry name" value="EamA_dom"/>
</dbReference>